<sequence length="316" mass="34898">MTTNAKRAALCHPLSTGRLCRGAHTISYVEAGNPLGPPVVVLHGGPGSGSQPGVLRLFDLTRVRVVLVDQRGTGMSTPRGSTRHNSTKYLIGDLEALREELGIERWGVLGGSWGGALALAYAGRFPERVLGLVLRGLFMTSAREVRGFFTTSRYRAPQEWKRLVAAAGTSRSDRLPLQCARRLQPGVSWVRRRAVALSWHRYEEAILMRRSSREERISRQKANRLIDKYRIQSHYLQHGCWLGERKLRVLARSASHAGVPIFIAHGNHDPVCPIENVTRLERAVSAVVVECVAAGHLASRGQLAQSVSRLIRAMLA</sequence>
<dbReference type="PRINTS" id="PR00111">
    <property type="entry name" value="ABHYDROLASE"/>
</dbReference>
<organism evidence="14 15">
    <name type="scientific">Burkholderia arboris</name>
    <dbReference type="NCBI Taxonomy" id="488730"/>
    <lineage>
        <taxon>Bacteria</taxon>
        <taxon>Pseudomonadati</taxon>
        <taxon>Pseudomonadota</taxon>
        <taxon>Betaproteobacteria</taxon>
        <taxon>Burkholderiales</taxon>
        <taxon>Burkholderiaceae</taxon>
        <taxon>Burkholderia</taxon>
        <taxon>Burkholderia cepacia complex</taxon>
    </lineage>
</organism>
<dbReference type="Pfam" id="PF00561">
    <property type="entry name" value="Abhydrolase_1"/>
    <property type="match status" value="1"/>
</dbReference>
<evidence type="ECO:0000256" key="5">
    <source>
        <dbReference type="ARBA" id="ARBA00021843"/>
    </source>
</evidence>
<evidence type="ECO:0000313" key="14">
    <source>
        <dbReference type="EMBL" id="VWC44879.1"/>
    </source>
</evidence>
<keyword evidence="6 11" id="KW-0031">Aminopeptidase</keyword>
<feature type="active site" description="Nucleophile" evidence="12">
    <location>
        <position position="112"/>
    </location>
</feature>
<keyword evidence="8 11" id="KW-0645">Protease</keyword>
<evidence type="ECO:0000256" key="3">
    <source>
        <dbReference type="ARBA" id="ARBA00010088"/>
    </source>
</evidence>
<dbReference type="InterPro" id="IPR002410">
    <property type="entry name" value="Peptidase_S33"/>
</dbReference>
<comment type="similarity">
    <text evidence="3 11">Belongs to the peptidase S33 family.</text>
</comment>
<dbReference type="EC" id="3.4.11.5" evidence="4 11"/>
<dbReference type="InterPro" id="IPR005944">
    <property type="entry name" value="Pro_iminopeptidase"/>
</dbReference>
<dbReference type="PRINTS" id="PR00793">
    <property type="entry name" value="PROAMNOPTASE"/>
</dbReference>
<proteinExistence type="inferred from homology"/>
<dbReference type="GO" id="GO:0004177">
    <property type="term" value="F:aminopeptidase activity"/>
    <property type="evidence" value="ECO:0007669"/>
    <property type="project" value="UniProtKB-UniRule"/>
</dbReference>
<feature type="active site" evidence="12">
    <location>
        <position position="269"/>
    </location>
</feature>
<accession>A0A9Q9SRJ3</accession>
<dbReference type="GO" id="GO:0006508">
    <property type="term" value="P:proteolysis"/>
    <property type="evidence" value="ECO:0007669"/>
    <property type="project" value="UniProtKB-KW"/>
</dbReference>
<dbReference type="InterPro" id="IPR000073">
    <property type="entry name" value="AB_hydrolase_1"/>
</dbReference>
<evidence type="ECO:0000256" key="10">
    <source>
        <dbReference type="ARBA" id="ARBA00029605"/>
    </source>
</evidence>
<protein>
    <recommendedName>
        <fullName evidence="5 11">Proline iminopeptidase</fullName>
        <shortName evidence="11">PIP</shortName>
        <ecNumber evidence="4 11">3.4.11.5</ecNumber>
    </recommendedName>
    <alternativeName>
        <fullName evidence="10 11">Prolyl aminopeptidase</fullName>
    </alternativeName>
</protein>
<evidence type="ECO:0000313" key="15">
    <source>
        <dbReference type="Proteomes" id="UP000494172"/>
    </source>
</evidence>
<evidence type="ECO:0000256" key="12">
    <source>
        <dbReference type="PIRSR" id="PIRSR006431-1"/>
    </source>
</evidence>
<evidence type="ECO:0000256" key="1">
    <source>
        <dbReference type="ARBA" id="ARBA00001585"/>
    </source>
</evidence>
<dbReference type="Gene3D" id="3.40.50.1820">
    <property type="entry name" value="alpha/beta hydrolase"/>
    <property type="match status" value="1"/>
</dbReference>
<dbReference type="PANTHER" id="PTHR43722">
    <property type="entry name" value="PROLINE IMINOPEPTIDASE"/>
    <property type="match status" value="1"/>
</dbReference>
<dbReference type="SUPFAM" id="SSF53474">
    <property type="entry name" value="alpha/beta-Hydrolases"/>
    <property type="match status" value="1"/>
</dbReference>
<comment type="subcellular location">
    <subcellularLocation>
        <location evidence="2 11">Cytoplasm</location>
    </subcellularLocation>
</comment>
<comment type="catalytic activity">
    <reaction evidence="1 11">
        <text>Release of N-terminal proline from a peptide.</text>
        <dbReference type="EC" id="3.4.11.5"/>
    </reaction>
</comment>
<evidence type="ECO:0000256" key="8">
    <source>
        <dbReference type="ARBA" id="ARBA00022670"/>
    </source>
</evidence>
<evidence type="ECO:0000259" key="13">
    <source>
        <dbReference type="Pfam" id="PF00561"/>
    </source>
</evidence>
<keyword evidence="9 11" id="KW-0378">Hydrolase</keyword>
<dbReference type="EMBL" id="CABVPX010000057">
    <property type="protein sequence ID" value="VWC44879.1"/>
    <property type="molecule type" value="Genomic_DNA"/>
</dbReference>
<gene>
    <name evidence="14" type="ORF">BAR24066_07278</name>
</gene>
<feature type="domain" description="AB hydrolase-1" evidence="13">
    <location>
        <begin position="37"/>
        <end position="298"/>
    </location>
</feature>
<evidence type="ECO:0000256" key="2">
    <source>
        <dbReference type="ARBA" id="ARBA00004496"/>
    </source>
</evidence>
<evidence type="ECO:0000256" key="4">
    <source>
        <dbReference type="ARBA" id="ARBA00012568"/>
    </source>
</evidence>
<dbReference type="AlphaFoldDB" id="A0A9Q9SRJ3"/>
<dbReference type="InterPro" id="IPR029058">
    <property type="entry name" value="AB_hydrolase_fold"/>
</dbReference>
<feature type="active site" description="Proton donor" evidence="12">
    <location>
        <position position="296"/>
    </location>
</feature>
<dbReference type="Proteomes" id="UP000494172">
    <property type="component" value="Unassembled WGS sequence"/>
</dbReference>
<comment type="caution">
    <text evidence="14">The sequence shown here is derived from an EMBL/GenBank/DDBJ whole genome shotgun (WGS) entry which is preliminary data.</text>
</comment>
<evidence type="ECO:0000256" key="11">
    <source>
        <dbReference type="PIRNR" id="PIRNR006431"/>
    </source>
</evidence>
<dbReference type="PANTHER" id="PTHR43722:SF1">
    <property type="entry name" value="PROLINE IMINOPEPTIDASE"/>
    <property type="match status" value="1"/>
</dbReference>
<dbReference type="PIRSF" id="PIRSF006431">
    <property type="entry name" value="Pept_S33"/>
    <property type="match status" value="1"/>
</dbReference>
<dbReference type="RefSeq" id="WP_174994686.1">
    <property type="nucleotide sequence ID" value="NZ_CABVPX010000057.1"/>
</dbReference>
<name>A0A9Q9SRJ3_9BURK</name>
<evidence type="ECO:0000256" key="7">
    <source>
        <dbReference type="ARBA" id="ARBA00022490"/>
    </source>
</evidence>
<keyword evidence="7 11" id="KW-0963">Cytoplasm</keyword>
<evidence type="ECO:0000256" key="6">
    <source>
        <dbReference type="ARBA" id="ARBA00022438"/>
    </source>
</evidence>
<evidence type="ECO:0000256" key="9">
    <source>
        <dbReference type="ARBA" id="ARBA00022801"/>
    </source>
</evidence>
<dbReference type="GO" id="GO:0005737">
    <property type="term" value="C:cytoplasm"/>
    <property type="evidence" value="ECO:0007669"/>
    <property type="project" value="UniProtKB-SubCell"/>
</dbReference>
<reference evidence="14 15" key="1">
    <citation type="submission" date="2019-09" db="EMBL/GenBank/DDBJ databases">
        <authorList>
            <person name="Depoorter E."/>
        </authorList>
    </citation>
    <scope>NUCLEOTIDE SEQUENCE [LARGE SCALE GENOMIC DNA]</scope>
    <source>
        <strain evidence="14">LMG 24066</strain>
    </source>
</reference>